<dbReference type="OrthoDB" id="785793at2759"/>
<keyword evidence="3" id="KW-1185">Reference proteome</keyword>
<protein>
    <submittedName>
        <fullName evidence="2">Uncharacterized protein</fullName>
    </submittedName>
</protein>
<accession>A0A8S0UE78</accession>
<dbReference type="InterPro" id="IPR008811">
    <property type="entry name" value="Glycosyl_hydrolases_36"/>
</dbReference>
<evidence type="ECO:0000256" key="1">
    <source>
        <dbReference type="ARBA" id="ARBA00023277"/>
    </source>
</evidence>
<dbReference type="EMBL" id="CACTIH010007509">
    <property type="protein sequence ID" value="CAA3014845.1"/>
    <property type="molecule type" value="Genomic_DNA"/>
</dbReference>
<gene>
    <name evidence="2" type="ORF">OLEA9_A052007</name>
</gene>
<dbReference type="Pfam" id="PF05691">
    <property type="entry name" value="Raffinose_syn"/>
    <property type="match status" value="1"/>
</dbReference>
<comment type="caution">
    <text evidence="2">The sequence shown here is derived from an EMBL/GenBank/DDBJ whole genome shotgun (WGS) entry which is preliminary data.</text>
</comment>
<keyword evidence="1" id="KW-0119">Carbohydrate metabolism</keyword>
<proteinExistence type="predicted"/>
<organism evidence="2 3">
    <name type="scientific">Olea europaea subsp. europaea</name>
    <dbReference type="NCBI Taxonomy" id="158383"/>
    <lineage>
        <taxon>Eukaryota</taxon>
        <taxon>Viridiplantae</taxon>
        <taxon>Streptophyta</taxon>
        <taxon>Embryophyta</taxon>
        <taxon>Tracheophyta</taxon>
        <taxon>Spermatophyta</taxon>
        <taxon>Magnoliopsida</taxon>
        <taxon>eudicotyledons</taxon>
        <taxon>Gunneridae</taxon>
        <taxon>Pentapetalae</taxon>
        <taxon>asterids</taxon>
        <taxon>lamiids</taxon>
        <taxon>Lamiales</taxon>
        <taxon>Oleaceae</taxon>
        <taxon>Oleeae</taxon>
        <taxon>Olea</taxon>
    </lineage>
</organism>
<dbReference type="Gramene" id="OE9A052007T1">
    <property type="protein sequence ID" value="OE9A052007C1"/>
    <property type="gene ID" value="OE9A052007"/>
</dbReference>
<reference evidence="2 3" key="1">
    <citation type="submission" date="2019-12" db="EMBL/GenBank/DDBJ databases">
        <authorList>
            <person name="Alioto T."/>
            <person name="Alioto T."/>
            <person name="Gomez Garrido J."/>
        </authorList>
    </citation>
    <scope>NUCLEOTIDE SEQUENCE [LARGE SCALE GENOMIC DNA]</scope>
</reference>
<evidence type="ECO:0000313" key="2">
    <source>
        <dbReference type="EMBL" id="CAA3014845.1"/>
    </source>
</evidence>
<sequence>MFNSEGTIQGLVYNETGVEIELKGGENFLAYSSVSTKKCYFSGSEVGFNWLEDSKLGLYLPWIEEASGISIVTFVFSM</sequence>
<dbReference type="Proteomes" id="UP000594638">
    <property type="component" value="Unassembled WGS sequence"/>
</dbReference>
<dbReference type="AlphaFoldDB" id="A0A8S0UE78"/>
<evidence type="ECO:0000313" key="3">
    <source>
        <dbReference type="Proteomes" id="UP000594638"/>
    </source>
</evidence>
<name>A0A8S0UE78_OLEEU</name>